<protein>
    <submittedName>
        <fullName evidence="1">Uncharacterized protein</fullName>
    </submittedName>
</protein>
<dbReference type="EMBL" id="LOPU01000029">
    <property type="protein sequence ID" value="KTG09492.1"/>
    <property type="molecule type" value="Genomic_DNA"/>
</dbReference>
<dbReference type="Proteomes" id="UP000054387">
    <property type="component" value="Unassembled WGS sequence"/>
</dbReference>
<evidence type="ECO:0000313" key="1">
    <source>
        <dbReference type="EMBL" id="KTG09492.1"/>
    </source>
</evidence>
<sequence length="130" mass="14556">MSAAGVALLVATAGRHFSVDEFSGEVTSPGTGYLYPMGSNTATDAERTPVGRPAAGQTWFDVIEDVIDTEIDRQETIQCRFEELEVDVPLRMESDAEIARWRFDGTVRVHIEGTRGPLSEWLRFWYSRLS</sequence>
<dbReference type="STRING" id="1514971.AUR64_17115"/>
<reference evidence="1 2" key="1">
    <citation type="submission" date="2015-12" db="EMBL/GenBank/DDBJ databases">
        <title>Haloprofundus marisrubri gen. nov., sp. nov., an extremely halophilic archaeon isolated from the Discovery deep brine-seawater interface in the Red Sea.</title>
        <authorList>
            <person name="Zhang G."/>
            <person name="Stingl U."/>
            <person name="Rashid M."/>
        </authorList>
    </citation>
    <scope>NUCLEOTIDE SEQUENCE [LARGE SCALE GENOMIC DNA]</scope>
    <source>
        <strain evidence="1 2">SB9</strain>
    </source>
</reference>
<keyword evidence="2" id="KW-1185">Reference proteome</keyword>
<accession>A0A0W1R912</accession>
<comment type="caution">
    <text evidence="1">The sequence shown here is derived from an EMBL/GenBank/DDBJ whole genome shotgun (WGS) entry which is preliminary data.</text>
</comment>
<gene>
    <name evidence="1" type="ORF">AUR64_17115</name>
</gene>
<dbReference type="AlphaFoldDB" id="A0A0W1R912"/>
<name>A0A0W1R912_9EURY</name>
<evidence type="ECO:0000313" key="2">
    <source>
        <dbReference type="Proteomes" id="UP000054387"/>
    </source>
</evidence>
<proteinExistence type="predicted"/>
<organism evidence="1 2">
    <name type="scientific">Haloprofundus marisrubri</name>
    <dbReference type="NCBI Taxonomy" id="1514971"/>
    <lineage>
        <taxon>Archaea</taxon>
        <taxon>Methanobacteriati</taxon>
        <taxon>Methanobacteriota</taxon>
        <taxon>Stenosarchaea group</taxon>
        <taxon>Halobacteria</taxon>
        <taxon>Halobacteriales</taxon>
        <taxon>Haloferacaceae</taxon>
        <taxon>Haloprofundus</taxon>
    </lineage>
</organism>